<feature type="region of interest" description="Disordered" evidence="1">
    <location>
        <begin position="59"/>
        <end position="78"/>
    </location>
</feature>
<keyword evidence="2" id="KW-0732">Signal</keyword>
<evidence type="ECO:0000313" key="4">
    <source>
        <dbReference type="Proteomes" id="UP000735302"/>
    </source>
</evidence>
<gene>
    <name evidence="3" type="ORF">PoB_005001100</name>
</gene>
<keyword evidence="4" id="KW-1185">Reference proteome</keyword>
<feature type="compositionally biased region" description="Polar residues" evidence="1">
    <location>
        <begin position="59"/>
        <end position="72"/>
    </location>
</feature>
<dbReference type="Proteomes" id="UP000735302">
    <property type="component" value="Unassembled WGS sequence"/>
</dbReference>
<comment type="caution">
    <text evidence="3">The sequence shown here is derived from an EMBL/GenBank/DDBJ whole genome shotgun (WGS) entry which is preliminary data.</text>
</comment>
<dbReference type="AlphaFoldDB" id="A0AAV4BWM3"/>
<reference evidence="3 4" key="1">
    <citation type="journal article" date="2021" name="Elife">
        <title>Chloroplast acquisition without the gene transfer in kleptoplastic sea slugs, Plakobranchus ocellatus.</title>
        <authorList>
            <person name="Maeda T."/>
            <person name="Takahashi S."/>
            <person name="Yoshida T."/>
            <person name="Shimamura S."/>
            <person name="Takaki Y."/>
            <person name="Nagai Y."/>
            <person name="Toyoda A."/>
            <person name="Suzuki Y."/>
            <person name="Arimoto A."/>
            <person name="Ishii H."/>
            <person name="Satoh N."/>
            <person name="Nishiyama T."/>
            <person name="Hasebe M."/>
            <person name="Maruyama T."/>
            <person name="Minagawa J."/>
            <person name="Obokata J."/>
            <person name="Shigenobu S."/>
        </authorList>
    </citation>
    <scope>NUCLEOTIDE SEQUENCE [LARGE SCALE GENOMIC DNA]</scope>
</reference>
<accession>A0AAV4BWM3</accession>
<name>A0AAV4BWM3_9GAST</name>
<proteinExistence type="predicted"/>
<evidence type="ECO:0000256" key="2">
    <source>
        <dbReference type="SAM" id="SignalP"/>
    </source>
</evidence>
<protein>
    <submittedName>
        <fullName evidence="3">Uncharacterized protein</fullName>
    </submittedName>
</protein>
<sequence length="170" mass="18871">MMVMLAVVAVATGDGADSDRDESYGWDSRRLPSLLLTRGLDILRTKKVRRLFDKGDCPTSSIQLQGSGQTYASNPVPPSPLSLPNPWRIVTTIMLTDHQQGKKVKAAEHLLKDSHVTLMADVDIEFSAVIIGRPLGTHILRTRRRSHNGASRIWIMKEDEWGADTLVLQS</sequence>
<dbReference type="EMBL" id="BLXT01005511">
    <property type="protein sequence ID" value="GFO23506.1"/>
    <property type="molecule type" value="Genomic_DNA"/>
</dbReference>
<organism evidence="3 4">
    <name type="scientific">Plakobranchus ocellatus</name>
    <dbReference type="NCBI Taxonomy" id="259542"/>
    <lineage>
        <taxon>Eukaryota</taxon>
        <taxon>Metazoa</taxon>
        <taxon>Spiralia</taxon>
        <taxon>Lophotrochozoa</taxon>
        <taxon>Mollusca</taxon>
        <taxon>Gastropoda</taxon>
        <taxon>Heterobranchia</taxon>
        <taxon>Euthyneura</taxon>
        <taxon>Panpulmonata</taxon>
        <taxon>Sacoglossa</taxon>
        <taxon>Placobranchoidea</taxon>
        <taxon>Plakobranchidae</taxon>
        <taxon>Plakobranchus</taxon>
    </lineage>
</organism>
<feature type="chain" id="PRO_5043382920" evidence="2">
    <location>
        <begin position="19"/>
        <end position="170"/>
    </location>
</feature>
<feature type="signal peptide" evidence="2">
    <location>
        <begin position="1"/>
        <end position="18"/>
    </location>
</feature>
<evidence type="ECO:0000256" key="1">
    <source>
        <dbReference type="SAM" id="MobiDB-lite"/>
    </source>
</evidence>
<evidence type="ECO:0000313" key="3">
    <source>
        <dbReference type="EMBL" id="GFO23506.1"/>
    </source>
</evidence>